<dbReference type="PATRIC" id="fig|348151.3.peg.1589"/>
<comment type="cofactor">
    <cofactor evidence="2">
        <name>Zn(2+)</name>
        <dbReference type="ChEBI" id="CHEBI:29105"/>
    </cofactor>
</comment>
<dbReference type="GO" id="GO:0019877">
    <property type="term" value="P:diaminopimelate biosynthetic process"/>
    <property type="evidence" value="ECO:0007669"/>
    <property type="project" value="UniProtKB-KW"/>
</dbReference>
<dbReference type="AlphaFoldDB" id="A0A0R2L3G0"/>
<keyword evidence="8" id="KW-0479">Metal-binding</keyword>
<evidence type="ECO:0000256" key="11">
    <source>
        <dbReference type="ARBA" id="ARBA00022915"/>
    </source>
</evidence>
<keyword evidence="13" id="KW-0170">Cobalt</keyword>
<dbReference type="InterPro" id="IPR010182">
    <property type="entry name" value="ArgE/DapE"/>
</dbReference>
<dbReference type="PANTHER" id="PTHR43808">
    <property type="entry name" value="ACETYLORNITHINE DEACETYLASE"/>
    <property type="match status" value="1"/>
</dbReference>
<dbReference type="InterPro" id="IPR050072">
    <property type="entry name" value="Peptidase_M20A"/>
</dbReference>
<dbReference type="NCBIfam" id="TIGR01910">
    <property type="entry name" value="DapE-ArgE"/>
    <property type="match status" value="1"/>
</dbReference>
<evidence type="ECO:0000256" key="3">
    <source>
        <dbReference type="ARBA" id="ARBA00005130"/>
    </source>
</evidence>
<evidence type="ECO:0000256" key="14">
    <source>
        <dbReference type="ARBA" id="ARBA00051301"/>
    </source>
</evidence>
<dbReference type="InterPro" id="IPR001261">
    <property type="entry name" value="ArgE/DapE_CS"/>
</dbReference>
<dbReference type="Pfam" id="PF01546">
    <property type="entry name" value="Peptidase_M20"/>
    <property type="match status" value="1"/>
</dbReference>
<evidence type="ECO:0000256" key="9">
    <source>
        <dbReference type="ARBA" id="ARBA00022801"/>
    </source>
</evidence>
<dbReference type="EMBL" id="JQCB01000005">
    <property type="protein sequence ID" value="KRN96158.1"/>
    <property type="molecule type" value="Genomic_DNA"/>
</dbReference>
<evidence type="ECO:0000256" key="6">
    <source>
        <dbReference type="ARBA" id="ARBA00016853"/>
    </source>
</evidence>
<evidence type="ECO:0000313" key="16">
    <source>
        <dbReference type="EMBL" id="KRN96158.1"/>
    </source>
</evidence>
<comment type="pathway">
    <text evidence="3">Amino-acid biosynthesis; L-lysine biosynthesis via DAP pathway; LL-2,6-diaminopimelate from (S)-tetrahydrodipicolinate (succinylase route): step 3/3.</text>
</comment>
<evidence type="ECO:0000256" key="7">
    <source>
        <dbReference type="ARBA" id="ARBA00022605"/>
    </source>
</evidence>
<evidence type="ECO:0000256" key="12">
    <source>
        <dbReference type="ARBA" id="ARBA00023154"/>
    </source>
</evidence>
<sequence length="386" mass="41406">MKGDDIMEETQSVALLSDLVKIDSRNGHEEHVADRIIEELSAHGITAKKIPYADGRTNLFCELDSGKPGKTLMLTGHLDTVAANEADDWNFPPLAAHVESGKMVGRGTADMKSGLAAMVCTLIDLKTAGLPSAGKLQFLATVGEEYGAPGSRQLTQAGYVDHVDAMIVGEPTSDQIIFAHNGSIDYSVESVGKSVHSSMPEAGVNAITNLVKFINAEAHAFDDAPVSDVLGPVVHSVTVINGGDQVNSIPGFARLEGNIRPIPEFDNDKIIAGLQQIIDHLNEENDVQLKLIVDFSFFPVISDRHSQLVSLAAEAVTNTTGSDATLNVIHGATDASEYTKSANDFPIIVLGPGRWDIAHRVNEYVEIADYLHLIAAYKQIATNFLK</sequence>
<dbReference type="GO" id="GO:0046872">
    <property type="term" value="F:metal ion binding"/>
    <property type="evidence" value="ECO:0007669"/>
    <property type="project" value="UniProtKB-KW"/>
</dbReference>
<dbReference type="Gene3D" id="3.40.630.10">
    <property type="entry name" value="Zn peptidases"/>
    <property type="match status" value="1"/>
</dbReference>
<evidence type="ECO:0000256" key="4">
    <source>
        <dbReference type="ARBA" id="ARBA00006247"/>
    </source>
</evidence>
<reference evidence="16 17" key="1">
    <citation type="journal article" date="2015" name="Genome Announc.">
        <title>Expanding the biotechnology potential of lactobacilli through comparative genomics of 213 strains and associated genera.</title>
        <authorList>
            <person name="Sun Z."/>
            <person name="Harris H.M."/>
            <person name="McCann A."/>
            <person name="Guo C."/>
            <person name="Argimon S."/>
            <person name="Zhang W."/>
            <person name="Yang X."/>
            <person name="Jeffery I.B."/>
            <person name="Cooney J.C."/>
            <person name="Kagawa T.F."/>
            <person name="Liu W."/>
            <person name="Song Y."/>
            <person name="Salvetti E."/>
            <person name="Wrobel A."/>
            <person name="Rasinkangas P."/>
            <person name="Parkhill J."/>
            <person name="Rea M.C."/>
            <person name="O'Sullivan O."/>
            <person name="Ritari J."/>
            <person name="Douillard F.P."/>
            <person name="Paul Ross R."/>
            <person name="Yang R."/>
            <person name="Briner A.E."/>
            <person name="Felis G.E."/>
            <person name="de Vos W.M."/>
            <person name="Barrangou R."/>
            <person name="Klaenhammer T.R."/>
            <person name="Caufield P.W."/>
            <person name="Cui Y."/>
            <person name="Zhang H."/>
            <person name="O'Toole P.W."/>
        </authorList>
    </citation>
    <scope>NUCLEOTIDE SEQUENCE [LARGE SCALE GENOMIC DNA]</scope>
    <source>
        <strain evidence="16 17">DSM 22696</strain>
    </source>
</reference>
<keyword evidence="9" id="KW-0378">Hydrolase</keyword>
<name>A0A0R2L3G0_9LACO</name>
<evidence type="ECO:0000256" key="10">
    <source>
        <dbReference type="ARBA" id="ARBA00022833"/>
    </source>
</evidence>
<dbReference type="PANTHER" id="PTHR43808:SF8">
    <property type="entry name" value="PEPTIDASE M20 DIMERISATION DOMAIN-CONTAINING PROTEIN"/>
    <property type="match status" value="1"/>
</dbReference>
<comment type="caution">
    <text evidence="16">The sequence shown here is derived from an EMBL/GenBank/DDBJ whole genome shotgun (WGS) entry which is preliminary data.</text>
</comment>
<comment type="similarity">
    <text evidence="4">Belongs to the peptidase M20A family.</text>
</comment>
<feature type="domain" description="Peptidase M20 dimerisation" evidence="15">
    <location>
        <begin position="179"/>
        <end position="284"/>
    </location>
</feature>
<dbReference type="CDD" id="cd08659">
    <property type="entry name" value="M20_ArgE_DapE-like"/>
    <property type="match status" value="1"/>
</dbReference>
<comment type="catalytic activity">
    <reaction evidence="14">
        <text>N-succinyl-(2S,6S)-2,6-diaminopimelate + H2O = (2S,6S)-2,6-diaminopimelate + succinate</text>
        <dbReference type="Rhea" id="RHEA:22608"/>
        <dbReference type="ChEBI" id="CHEBI:15377"/>
        <dbReference type="ChEBI" id="CHEBI:30031"/>
        <dbReference type="ChEBI" id="CHEBI:57609"/>
        <dbReference type="ChEBI" id="CHEBI:58087"/>
        <dbReference type="EC" id="3.5.1.18"/>
    </reaction>
</comment>
<dbReference type="Gene3D" id="3.30.70.360">
    <property type="match status" value="1"/>
</dbReference>
<comment type="cofactor">
    <cofactor evidence="1">
        <name>Co(2+)</name>
        <dbReference type="ChEBI" id="CHEBI:48828"/>
    </cofactor>
</comment>
<dbReference type="InterPro" id="IPR002933">
    <property type="entry name" value="Peptidase_M20"/>
</dbReference>
<evidence type="ECO:0000256" key="1">
    <source>
        <dbReference type="ARBA" id="ARBA00001941"/>
    </source>
</evidence>
<dbReference type="GO" id="GO:0009089">
    <property type="term" value="P:lysine biosynthetic process via diaminopimelate"/>
    <property type="evidence" value="ECO:0007669"/>
    <property type="project" value="UniProtKB-UniPathway"/>
</dbReference>
<dbReference type="NCBIfam" id="NF006365">
    <property type="entry name" value="PRK08588.1"/>
    <property type="match status" value="1"/>
</dbReference>
<dbReference type="SUPFAM" id="SSF53187">
    <property type="entry name" value="Zn-dependent exopeptidases"/>
    <property type="match status" value="1"/>
</dbReference>
<dbReference type="SUPFAM" id="SSF55031">
    <property type="entry name" value="Bacterial exopeptidase dimerisation domain"/>
    <property type="match status" value="1"/>
</dbReference>
<evidence type="ECO:0000313" key="17">
    <source>
        <dbReference type="Proteomes" id="UP000051139"/>
    </source>
</evidence>
<evidence type="ECO:0000256" key="8">
    <source>
        <dbReference type="ARBA" id="ARBA00022723"/>
    </source>
</evidence>
<keyword evidence="17" id="KW-1185">Reference proteome</keyword>
<evidence type="ECO:0000259" key="15">
    <source>
        <dbReference type="Pfam" id="PF07687"/>
    </source>
</evidence>
<dbReference type="Proteomes" id="UP000051139">
    <property type="component" value="Unassembled WGS sequence"/>
</dbReference>
<dbReference type="GO" id="GO:0009014">
    <property type="term" value="F:succinyl-diaminopimelate desuccinylase activity"/>
    <property type="evidence" value="ECO:0007669"/>
    <property type="project" value="UniProtKB-EC"/>
</dbReference>
<dbReference type="InterPro" id="IPR036264">
    <property type="entry name" value="Bact_exopeptidase_dim_dom"/>
</dbReference>
<evidence type="ECO:0000256" key="2">
    <source>
        <dbReference type="ARBA" id="ARBA00001947"/>
    </source>
</evidence>
<dbReference type="EC" id="3.5.1.18" evidence="5"/>
<evidence type="ECO:0000256" key="5">
    <source>
        <dbReference type="ARBA" id="ARBA00011921"/>
    </source>
</evidence>
<keyword evidence="12" id="KW-0457">Lysine biosynthesis</keyword>
<proteinExistence type="inferred from homology"/>
<dbReference type="PROSITE" id="PS00759">
    <property type="entry name" value="ARGE_DAPE_CPG2_2"/>
    <property type="match status" value="1"/>
</dbReference>
<organism evidence="16 17">
    <name type="scientific">Furfurilactobacillus siliginis</name>
    <dbReference type="NCBI Taxonomy" id="348151"/>
    <lineage>
        <taxon>Bacteria</taxon>
        <taxon>Bacillati</taxon>
        <taxon>Bacillota</taxon>
        <taxon>Bacilli</taxon>
        <taxon>Lactobacillales</taxon>
        <taxon>Lactobacillaceae</taxon>
        <taxon>Furfurilactobacillus</taxon>
    </lineage>
</organism>
<gene>
    <name evidence="16" type="ORF">IV55_GL001542</name>
</gene>
<accession>A0A0R2L3G0</accession>
<dbReference type="InterPro" id="IPR011650">
    <property type="entry name" value="Peptidase_M20_dimer"/>
</dbReference>
<keyword evidence="7" id="KW-0028">Amino-acid biosynthesis</keyword>
<protein>
    <recommendedName>
        <fullName evidence="6">Probable succinyl-diaminopimelate desuccinylase</fullName>
        <ecNumber evidence="5">3.5.1.18</ecNumber>
    </recommendedName>
</protein>
<dbReference type="PROSITE" id="PS00758">
    <property type="entry name" value="ARGE_DAPE_CPG2_1"/>
    <property type="match status" value="1"/>
</dbReference>
<evidence type="ECO:0000256" key="13">
    <source>
        <dbReference type="ARBA" id="ARBA00023285"/>
    </source>
</evidence>
<dbReference type="UniPathway" id="UPA00034">
    <property type="reaction ID" value="UER00021"/>
</dbReference>
<dbReference type="STRING" id="348151.IV55_GL001542"/>
<keyword evidence="11" id="KW-0220">Diaminopimelate biosynthesis</keyword>
<dbReference type="Pfam" id="PF07687">
    <property type="entry name" value="M20_dimer"/>
    <property type="match status" value="1"/>
</dbReference>
<keyword evidence="10" id="KW-0862">Zinc</keyword>